<comment type="caution">
    <text evidence="1">The sequence shown here is derived from an EMBL/GenBank/DDBJ whole genome shotgun (WGS) entry which is preliminary data.</text>
</comment>
<dbReference type="OrthoDB" id="5822864at2"/>
<dbReference type="STRING" id="265726.KY46_12715"/>
<reference evidence="1 2" key="1">
    <citation type="submission" date="2014-12" db="EMBL/GenBank/DDBJ databases">
        <title>Mercury Reductase activity and rhizosphere competence traits in the genome of root associated Photobacterium halotolerans MELD1.</title>
        <authorList>
            <person name="Mathew D.C."/>
            <person name="Huang C.-C."/>
        </authorList>
    </citation>
    <scope>NUCLEOTIDE SEQUENCE [LARGE SCALE GENOMIC DNA]</scope>
    <source>
        <strain evidence="1 2">MELD1</strain>
    </source>
</reference>
<dbReference type="PATRIC" id="fig|265726.11.peg.753"/>
<dbReference type="AlphaFoldDB" id="A0A0F5VDB9"/>
<sequence length="240" mass="28117">MIRKQRLPFVNFIERIKLKNNSKHPLVLFAWFGLTFSSATLALEEPLHPKVQKITEQQFLQFTQEALVYPQPALEMITSYQEAKERLGERFTANDKVEIRNDQGKVMFQHINHQNDDCGFKAYFPADNVIGLECIVDADYFLSLKTGESVEGNPESAIYSPDRQFRLITHYNGQEIGRFIQQKVNDTWVFVYGNDPDEYQILFSVQNITWLNNKKFVFKSQDMWSDPSDQPEYQYYLGAF</sequence>
<keyword evidence="2" id="KW-1185">Reference proteome</keyword>
<dbReference type="Proteomes" id="UP000033633">
    <property type="component" value="Unassembled WGS sequence"/>
</dbReference>
<gene>
    <name evidence="1" type="ORF">KY46_12715</name>
</gene>
<dbReference type="EMBL" id="JWYV01000010">
    <property type="protein sequence ID" value="KKC99504.1"/>
    <property type="molecule type" value="Genomic_DNA"/>
</dbReference>
<protein>
    <submittedName>
        <fullName evidence="1">Uncharacterized protein</fullName>
    </submittedName>
</protein>
<proteinExistence type="predicted"/>
<name>A0A0F5VDB9_9GAMM</name>
<dbReference type="RefSeq" id="WP_144409053.1">
    <property type="nucleotide sequence ID" value="NZ_JWYV01000010.1"/>
</dbReference>
<organism evidence="1 2">
    <name type="scientific">Photobacterium halotolerans</name>
    <dbReference type="NCBI Taxonomy" id="265726"/>
    <lineage>
        <taxon>Bacteria</taxon>
        <taxon>Pseudomonadati</taxon>
        <taxon>Pseudomonadota</taxon>
        <taxon>Gammaproteobacteria</taxon>
        <taxon>Vibrionales</taxon>
        <taxon>Vibrionaceae</taxon>
        <taxon>Photobacterium</taxon>
    </lineage>
</organism>
<evidence type="ECO:0000313" key="1">
    <source>
        <dbReference type="EMBL" id="KKC99504.1"/>
    </source>
</evidence>
<accession>A0A0F5VDB9</accession>
<evidence type="ECO:0000313" key="2">
    <source>
        <dbReference type="Proteomes" id="UP000033633"/>
    </source>
</evidence>